<dbReference type="EMBL" id="JXTI01000152">
    <property type="protein sequence ID" value="KWX11846.1"/>
    <property type="molecule type" value="Genomic_DNA"/>
</dbReference>
<dbReference type="InterPro" id="IPR011009">
    <property type="entry name" value="Kinase-like_dom_sf"/>
</dbReference>
<feature type="domain" description="Protein kinase" evidence="1">
    <location>
        <begin position="669"/>
        <end position="1059"/>
    </location>
</feature>
<dbReference type="PANTHER" id="PTHR48011:SF84">
    <property type="entry name" value="KINASE, PUTATIVE-RELATED"/>
    <property type="match status" value="1"/>
</dbReference>
<reference evidence="2 3" key="1">
    <citation type="journal article" date="2015" name="Mol. Biochem. Parasitol.">
        <title>Identification of polymorphic genes for use in assemblage B genotyping assays through comparative genomics of multiple assemblage B Giardia duodenalis isolates.</title>
        <authorList>
            <person name="Wielinga C."/>
            <person name="Thompson R.C."/>
            <person name="Monis P."/>
            <person name="Ryan U."/>
        </authorList>
    </citation>
    <scope>NUCLEOTIDE SEQUENCE [LARGE SCALE GENOMIC DNA]</scope>
    <source>
        <strain evidence="2 3">BAH15c1</strain>
    </source>
</reference>
<dbReference type="InterPro" id="IPR000719">
    <property type="entry name" value="Prot_kinase_dom"/>
</dbReference>
<organism evidence="2 3">
    <name type="scientific">Giardia duodenalis assemblage B</name>
    <dbReference type="NCBI Taxonomy" id="1394984"/>
    <lineage>
        <taxon>Eukaryota</taxon>
        <taxon>Metamonada</taxon>
        <taxon>Diplomonadida</taxon>
        <taxon>Hexamitidae</taxon>
        <taxon>Giardiinae</taxon>
        <taxon>Giardia</taxon>
    </lineage>
</organism>
<dbReference type="Gene3D" id="1.10.510.10">
    <property type="entry name" value="Transferase(Phosphotransferase) domain 1"/>
    <property type="match status" value="1"/>
</dbReference>
<dbReference type="OrthoDB" id="10251829at2759"/>
<dbReference type="InterPro" id="IPR052751">
    <property type="entry name" value="Plant_MAPKKK"/>
</dbReference>
<dbReference type="GO" id="GO:0004674">
    <property type="term" value="F:protein serine/threonine kinase activity"/>
    <property type="evidence" value="ECO:0007669"/>
    <property type="project" value="UniProtKB-KW"/>
</dbReference>
<keyword evidence="2" id="KW-0808">Transferase</keyword>
<sequence length="1072" mass="121199">MYLEWSIFSAEKNCLRFTFLYSRNMLNLDECTRFHSDSTIIASHYISHLVRCYIVTQDSLKILDGVTHAELSNFTFPFNGVVNSTLEYHKALAIQPSTVSGRIINAHFYVTSLSINLVLVFSLGWLCHISNNVLLHIENLQESLSASTIFSYKNEYLLIVCSAKSICILTLESLAKRAHISIPALTLSDSRQQADTEEHSYPVEVVVSWPLQTILYNTGYCSLYKIQELDSHSFTLNITFLGLLDLIHATPTEKKYVRSLSNLSIVSCTWETTPPNEIVPKSAHIYYLESSVRVDAVDITASIRSLTGSGFFSGIRAMHVDFSSLPTPSATAQFYNISVVSSLSKTFLTPSANTLPTKILSLYVTERHLVLHLMDDSIAVYSITQVDNDDMTVILEDMEAFQPIHRFMRSQLASKTYSLVETEFIVDNDATFDRHLVLEFRIKQLINRSRTSNAIFDNNVPFLTKSLGHAGTLVGVDDVAGRAACAEVIFTPSQIRFKPEDREQDMLAIIYSSTVFFLPLAFLTVQGTPGIPSNFLPEILTTYSMVRFGCTQGESEVEYFKEELDIYSDSVKEALDAKDVHSYNSTHITPHPLLLPNNTFRDRQKYLQIAQTTFPEQTLFLEEVANMVNDPFYLDNPDYLVCMGSLLAIFNTFRAEQRTLELRSYDAGLKAVMAAICATFPPVTVVKNRFIILPQKTKITAGYGFSTKIAKTNSFNVMLPAWDLLRHTVLSAKIFPMTLSGKQFLRVYRQLSHKGILSFIGCGAAINNAFYVFTEAPPKIRLSRVFQYDEEALQLFRSERRIKVFVRSLLQAINFLYSNDTKLIHRDLRPKQIWVKKNSNGDPTAKIYHMGFMYPLSANEPMEYNTIWVAPEVVCGGIDVKSDVWSIGTIAFRLLEILVNLHQGRRGRELSNLFCPSFTEISKVPSFAPGAGERSLLVANNSTVVYQMMLMSSDKMEVVPNKYAVYTTRNCDAAIEKAKVPWSMRRAYLGSAGILPWQDLKYVKPGAQKEECGNLETFFEAAIYSHVISADAVDFLKRCWTFNLDLRPSPEVMLSHPWLNPRLKQVLTQDQV</sequence>
<evidence type="ECO:0000313" key="2">
    <source>
        <dbReference type="EMBL" id="KWX11846.1"/>
    </source>
</evidence>
<name>A0A132NP90_GIAIN</name>
<dbReference type="Proteomes" id="UP000070089">
    <property type="component" value="Unassembled WGS sequence"/>
</dbReference>
<evidence type="ECO:0000313" key="3">
    <source>
        <dbReference type="Proteomes" id="UP000070089"/>
    </source>
</evidence>
<dbReference type="Pfam" id="PF00069">
    <property type="entry name" value="Pkinase"/>
    <property type="match status" value="1"/>
</dbReference>
<accession>A0A132NP90</accession>
<protein>
    <submittedName>
        <fullName evidence="2">Kinase/ Serine/threonine protein kinase</fullName>
    </submittedName>
</protein>
<dbReference type="GO" id="GO:0005524">
    <property type="term" value="F:ATP binding"/>
    <property type="evidence" value="ECO:0007669"/>
    <property type="project" value="InterPro"/>
</dbReference>
<proteinExistence type="predicted"/>
<dbReference type="PROSITE" id="PS50011">
    <property type="entry name" value="PROTEIN_KINASE_DOM"/>
    <property type="match status" value="1"/>
</dbReference>
<dbReference type="GO" id="GO:0007165">
    <property type="term" value="P:signal transduction"/>
    <property type="evidence" value="ECO:0007669"/>
    <property type="project" value="TreeGrafter"/>
</dbReference>
<keyword evidence="2" id="KW-0723">Serine/threonine-protein kinase</keyword>
<dbReference type="SUPFAM" id="SSF56112">
    <property type="entry name" value="Protein kinase-like (PK-like)"/>
    <property type="match status" value="1"/>
</dbReference>
<dbReference type="AlphaFoldDB" id="A0A132NP90"/>
<gene>
    <name evidence="2" type="ORF">QR46_4185</name>
</gene>
<dbReference type="SMART" id="SM00220">
    <property type="entry name" value="S_TKc"/>
    <property type="match status" value="1"/>
</dbReference>
<comment type="caution">
    <text evidence="2">The sequence shown here is derived from an EMBL/GenBank/DDBJ whole genome shotgun (WGS) entry which is preliminary data.</text>
</comment>
<dbReference type="PANTHER" id="PTHR48011">
    <property type="entry name" value="CCR4-NOT TRANSCRIPTIONAL COMPLEX SUBUNIT CAF120-RELATED"/>
    <property type="match status" value="1"/>
</dbReference>
<evidence type="ECO:0000259" key="1">
    <source>
        <dbReference type="PROSITE" id="PS50011"/>
    </source>
</evidence>
<keyword evidence="2" id="KW-0418">Kinase</keyword>
<dbReference type="VEuPathDB" id="GiardiaDB:QR46_4185"/>